<dbReference type="GO" id="GO:0016491">
    <property type="term" value="F:oxidoreductase activity"/>
    <property type="evidence" value="ECO:0007669"/>
    <property type="project" value="UniProtKB-KW"/>
</dbReference>
<organism evidence="4 5">
    <name type="scientific">Hapsidospora chrysogenum (strain ATCC 11550 / CBS 779.69 / DSM 880 / IAM 14645 / JCM 23072 / IMI 49137)</name>
    <name type="common">Acremonium chrysogenum</name>
    <dbReference type="NCBI Taxonomy" id="857340"/>
    <lineage>
        <taxon>Eukaryota</taxon>
        <taxon>Fungi</taxon>
        <taxon>Dikarya</taxon>
        <taxon>Ascomycota</taxon>
        <taxon>Pezizomycotina</taxon>
        <taxon>Sordariomycetes</taxon>
        <taxon>Hypocreomycetidae</taxon>
        <taxon>Hypocreales</taxon>
        <taxon>Bionectriaceae</taxon>
        <taxon>Hapsidospora</taxon>
    </lineage>
</organism>
<dbReference type="InterPro" id="IPR036291">
    <property type="entry name" value="NAD(P)-bd_dom_sf"/>
</dbReference>
<dbReference type="InterPro" id="IPR002347">
    <property type="entry name" value="SDR_fam"/>
</dbReference>
<keyword evidence="3" id="KW-0560">Oxidoreductase</keyword>
<gene>
    <name evidence="4" type="ORF">ACRE_083090</name>
</gene>
<evidence type="ECO:0000313" key="4">
    <source>
        <dbReference type="EMBL" id="KFH40979.1"/>
    </source>
</evidence>
<dbReference type="Proteomes" id="UP000029964">
    <property type="component" value="Unassembled WGS sequence"/>
</dbReference>
<dbReference type="PRINTS" id="PR00081">
    <property type="entry name" value="GDHRDH"/>
</dbReference>
<proteinExistence type="inferred from homology"/>
<evidence type="ECO:0000256" key="3">
    <source>
        <dbReference type="ARBA" id="ARBA00023002"/>
    </source>
</evidence>
<dbReference type="OrthoDB" id="5371740at2759"/>
<dbReference type="PANTHER" id="PTHR43180:SF10">
    <property type="entry name" value="NAD(P)-BINDING PROTEIN"/>
    <property type="match status" value="1"/>
</dbReference>
<dbReference type="EMBL" id="JPKY01000153">
    <property type="protein sequence ID" value="KFH40979.1"/>
    <property type="molecule type" value="Genomic_DNA"/>
</dbReference>
<evidence type="ECO:0000256" key="2">
    <source>
        <dbReference type="ARBA" id="ARBA00022857"/>
    </source>
</evidence>
<dbReference type="Pfam" id="PF00106">
    <property type="entry name" value="adh_short"/>
    <property type="match status" value="1"/>
</dbReference>
<evidence type="ECO:0000256" key="1">
    <source>
        <dbReference type="ARBA" id="ARBA00006484"/>
    </source>
</evidence>
<name>A0A086SV47_HAPC1</name>
<sequence length="294" mass="31942">MAEFLIKDEDLASLKGEVVIVTGASSGIGLATVQLLLSLGANVVGADIQPPAEPIDSSAAFTFQQTDVTVWSDLVSLFKRTKQLHGRVDHVFANAGISPRADYLSTELDENGDLKEPTHRVLDTNTKGVINTTTLAIYHMRHQPEPLGGSVTITSSIAGVQRFRAVDYTASKHAVLGFMRGLKPVLAYEKVPVRINALAPSWTRTGVVPEVIMKQLGVELQTPLTVGRAAAALMADKKRDGHLVHVERGRYKEIEEAVLLPAYKDRILGDGVELEDTTLMRMMEAMGGVYKDKV</sequence>
<dbReference type="HOGENOM" id="CLU_010194_13_1_1"/>
<protein>
    <submittedName>
        <fullName evidence="4">Putative oxidoreductase-like protein</fullName>
    </submittedName>
</protein>
<dbReference type="STRING" id="857340.A0A086SV47"/>
<keyword evidence="2" id="KW-0521">NADP</keyword>
<keyword evidence="5" id="KW-1185">Reference proteome</keyword>
<dbReference type="Gene3D" id="3.40.50.720">
    <property type="entry name" value="NAD(P)-binding Rossmann-like Domain"/>
    <property type="match status" value="1"/>
</dbReference>
<evidence type="ECO:0000313" key="5">
    <source>
        <dbReference type="Proteomes" id="UP000029964"/>
    </source>
</evidence>
<dbReference type="AlphaFoldDB" id="A0A086SV47"/>
<comment type="similarity">
    <text evidence="1">Belongs to the short-chain dehydrogenases/reductases (SDR) family.</text>
</comment>
<dbReference type="PANTHER" id="PTHR43180">
    <property type="entry name" value="3-OXOACYL-(ACYL-CARRIER-PROTEIN) REDUCTASE (AFU_ORTHOLOGUE AFUA_6G11210)"/>
    <property type="match status" value="1"/>
</dbReference>
<comment type="caution">
    <text evidence="4">The sequence shown here is derived from an EMBL/GenBank/DDBJ whole genome shotgun (WGS) entry which is preliminary data.</text>
</comment>
<reference evidence="5" key="1">
    <citation type="journal article" date="2014" name="Genome Announc.">
        <title>Genome sequence and annotation of Acremonium chrysogenum, producer of the beta-lactam antibiotic cephalosporin C.</title>
        <authorList>
            <person name="Terfehr D."/>
            <person name="Dahlmann T.A."/>
            <person name="Specht T."/>
            <person name="Zadra I."/>
            <person name="Kuernsteiner H."/>
            <person name="Kueck U."/>
        </authorList>
    </citation>
    <scope>NUCLEOTIDE SEQUENCE [LARGE SCALE GENOMIC DNA]</scope>
    <source>
        <strain evidence="5">ATCC 11550 / CBS 779.69 / DSM 880 / IAM 14645 / JCM 23072 / IMI 49137</strain>
    </source>
</reference>
<accession>A0A086SV47</accession>
<dbReference type="SUPFAM" id="SSF51735">
    <property type="entry name" value="NAD(P)-binding Rossmann-fold domains"/>
    <property type="match status" value="1"/>
</dbReference>